<dbReference type="Gene3D" id="3.90.1170.10">
    <property type="entry name" value="Ribosomal protein L10e/L16"/>
    <property type="match status" value="1"/>
</dbReference>
<protein>
    <submittedName>
        <fullName evidence="5">Uncharacterized protein</fullName>
    </submittedName>
</protein>
<dbReference type="OrthoDB" id="268521at2759"/>
<gene>
    <name evidence="5" type="ORF">CONCODRAFT_56152</name>
</gene>
<accession>A0A137PCE1</accession>
<dbReference type="Pfam" id="PF00252">
    <property type="entry name" value="Ribosomal_L16"/>
    <property type="match status" value="1"/>
</dbReference>
<comment type="similarity">
    <text evidence="1 4">Belongs to the universal ribosomal protein uL16 family.</text>
</comment>
<dbReference type="InterPro" id="IPR020798">
    <property type="entry name" value="Ribosomal_uL16_CS"/>
</dbReference>
<keyword evidence="2 4" id="KW-0689">Ribosomal protein</keyword>
<dbReference type="PROSITE" id="PS00701">
    <property type="entry name" value="RIBOSOMAL_L16_2"/>
    <property type="match status" value="1"/>
</dbReference>
<keyword evidence="6" id="KW-1185">Reference proteome</keyword>
<evidence type="ECO:0000313" key="5">
    <source>
        <dbReference type="EMBL" id="KXN72611.1"/>
    </source>
</evidence>
<evidence type="ECO:0000256" key="2">
    <source>
        <dbReference type="ARBA" id="ARBA00022980"/>
    </source>
</evidence>
<dbReference type="CDD" id="cd01433">
    <property type="entry name" value="Ribosomal_L16_L10e"/>
    <property type="match status" value="1"/>
</dbReference>
<dbReference type="Proteomes" id="UP000070444">
    <property type="component" value="Unassembled WGS sequence"/>
</dbReference>
<dbReference type="SUPFAM" id="SSF54686">
    <property type="entry name" value="Ribosomal protein L16p/L10e"/>
    <property type="match status" value="1"/>
</dbReference>
<dbReference type="PANTHER" id="PTHR12220">
    <property type="entry name" value="50S/60S RIBOSOMAL PROTEIN L16"/>
    <property type="match status" value="1"/>
</dbReference>
<reference evidence="5 6" key="1">
    <citation type="journal article" date="2015" name="Genome Biol. Evol.">
        <title>Phylogenomic analyses indicate that early fungi evolved digesting cell walls of algal ancestors of land plants.</title>
        <authorList>
            <person name="Chang Y."/>
            <person name="Wang S."/>
            <person name="Sekimoto S."/>
            <person name="Aerts A.L."/>
            <person name="Choi C."/>
            <person name="Clum A."/>
            <person name="LaButti K.M."/>
            <person name="Lindquist E.A."/>
            <person name="Yee Ngan C."/>
            <person name="Ohm R.A."/>
            <person name="Salamov A.A."/>
            <person name="Grigoriev I.V."/>
            <person name="Spatafora J.W."/>
            <person name="Berbee M.L."/>
        </authorList>
    </citation>
    <scope>NUCLEOTIDE SEQUENCE [LARGE SCALE GENOMIC DNA]</scope>
    <source>
        <strain evidence="5 6">NRRL 28638</strain>
    </source>
</reference>
<proteinExistence type="inferred from homology"/>
<evidence type="ECO:0000256" key="4">
    <source>
        <dbReference type="RuleBase" id="RU004413"/>
    </source>
</evidence>
<dbReference type="GO" id="GO:0032543">
    <property type="term" value="P:mitochondrial translation"/>
    <property type="evidence" value="ECO:0007669"/>
    <property type="project" value="TreeGrafter"/>
</dbReference>
<dbReference type="InterPro" id="IPR000114">
    <property type="entry name" value="Ribosomal_uL16_bact-type"/>
</dbReference>
<dbReference type="InterPro" id="IPR036920">
    <property type="entry name" value="Ribosomal_uL16_sf"/>
</dbReference>
<dbReference type="GO" id="GO:0005762">
    <property type="term" value="C:mitochondrial large ribosomal subunit"/>
    <property type="evidence" value="ECO:0007669"/>
    <property type="project" value="TreeGrafter"/>
</dbReference>
<organism evidence="5 6">
    <name type="scientific">Conidiobolus coronatus (strain ATCC 28846 / CBS 209.66 / NRRL 28638)</name>
    <name type="common">Delacroixia coronata</name>
    <dbReference type="NCBI Taxonomy" id="796925"/>
    <lineage>
        <taxon>Eukaryota</taxon>
        <taxon>Fungi</taxon>
        <taxon>Fungi incertae sedis</taxon>
        <taxon>Zoopagomycota</taxon>
        <taxon>Entomophthoromycotina</taxon>
        <taxon>Entomophthoromycetes</taxon>
        <taxon>Entomophthorales</taxon>
        <taxon>Ancylistaceae</taxon>
        <taxon>Conidiobolus</taxon>
    </lineage>
</organism>
<dbReference type="InterPro" id="IPR016180">
    <property type="entry name" value="Ribosomal_uL16_dom"/>
</dbReference>
<evidence type="ECO:0000256" key="3">
    <source>
        <dbReference type="ARBA" id="ARBA00023274"/>
    </source>
</evidence>
<dbReference type="NCBIfam" id="TIGR01164">
    <property type="entry name" value="rplP_bact"/>
    <property type="match status" value="1"/>
</dbReference>
<keyword evidence="3 4" id="KW-0687">Ribonucleoprotein</keyword>
<evidence type="ECO:0000256" key="1">
    <source>
        <dbReference type="ARBA" id="ARBA00008931"/>
    </source>
</evidence>
<dbReference type="GO" id="GO:0019843">
    <property type="term" value="F:rRNA binding"/>
    <property type="evidence" value="ECO:0007669"/>
    <property type="project" value="InterPro"/>
</dbReference>
<evidence type="ECO:0000313" key="6">
    <source>
        <dbReference type="Proteomes" id="UP000070444"/>
    </source>
</evidence>
<dbReference type="OMA" id="GLNIWAN"/>
<dbReference type="PRINTS" id="PR00060">
    <property type="entry name" value="RIBOSOMALL16"/>
</dbReference>
<name>A0A137PCE1_CONC2</name>
<dbReference type="InterPro" id="IPR047873">
    <property type="entry name" value="Ribosomal_uL16"/>
</dbReference>
<dbReference type="GO" id="GO:0003735">
    <property type="term" value="F:structural constituent of ribosome"/>
    <property type="evidence" value="ECO:0007669"/>
    <property type="project" value="InterPro"/>
</dbReference>
<dbReference type="EMBL" id="KQ964450">
    <property type="protein sequence ID" value="KXN72611.1"/>
    <property type="molecule type" value="Genomic_DNA"/>
</dbReference>
<dbReference type="AlphaFoldDB" id="A0A137PCE1"/>
<dbReference type="PANTHER" id="PTHR12220:SF13">
    <property type="entry name" value="LARGE RIBOSOMAL SUBUNIT PROTEIN UL16M"/>
    <property type="match status" value="1"/>
</dbReference>
<dbReference type="STRING" id="796925.A0A137PCE1"/>
<sequence length="245" mass="26762">MMNFGFKNLARLASNTFQKAQPINSTARSITTLTRTSLPQALFTQPKTGLNIWANVLNSPTFGVRHGSNLAPAKRKYRKAQKGRVPVRTGGSQKGNTIAFGDYGIRLKDGARLSASILTACNNIMKKKLKSAKGSKIWMRVFPDIPVTSKGNESRMGKGKGAFDYWACRVPKDKILFELGGPNLPLELAREAVRLASYYLPVKSQFVVKAREDEKAAAEAAAAEAQAQTAKPLLSPPPKLFNLNI</sequence>